<dbReference type="PANTHER" id="PTHR38471">
    <property type="entry name" value="FOUR HELIX BUNDLE PROTEIN"/>
    <property type="match status" value="1"/>
</dbReference>
<dbReference type="Gene3D" id="1.20.1440.60">
    <property type="entry name" value="23S rRNA-intervening sequence"/>
    <property type="match status" value="1"/>
</dbReference>
<gene>
    <name evidence="1" type="ORF">HY768_01825</name>
</gene>
<name>A0A933MJR4_UNCT6</name>
<dbReference type="AlphaFoldDB" id="A0A933MJR4"/>
<organism evidence="1 2">
    <name type="scientific">candidate division TA06 bacterium</name>
    <dbReference type="NCBI Taxonomy" id="2250710"/>
    <lineage>
        <taxon>Bacteria</taxon>
        <taxon>Bacteria division TA06</taxon>
    </lineage>
</organism>
<dbReference type="NCBIfam" id="TIGR02436">
    <property type="entry name" value="four helix bundle protein"/>
    <property type="match status" value="1"/>
</dbReference>
<comment type="caution">
    <text evidence="1">The sequence shown here is derived from an EMBL/GenBank/DDBJ whole genome shotgun (WGS) entry which is preliminary data.</text>
</comment>
<accession>A0A933MJR4</accession>
<dbReference type="SUPFAM" id="SSF158446">
    <property type="entry name" value="IVS-encoded protein-like"/>
    <property type="match status" value="1"/>
</dbReference>
<sequence length="119" mass="13568">MERYKDDIYGKAYDFAVKIVTIYKTLCNSKKEFVLSKQLLRSGTSIGANVSEANGAISKAEFSAKMSIAYKECRETKYWLNLLKDTGYLSIEEHKEMFPKADELGAMLYRIIKTSRSGK</sequence>
<reference evidence="1" key="1">
    <citation type="submission" date="2020-07" db="EMBL/GenBank/DDBJ databases">
        <title>Huge and variable diversity of episymbiotic CPR bacteria and DPANN archaea in groundwater ecosystems.</title>
        <authorList>
            <person name="He C.Y."/>
            <person name="Keren R."/>
            <person name="Whittaker M."/>
            <person name="Farag I.F."/>
            <person name="Doudna J."/>
            <person name="Cate J.H.D."/>
            <person name="Banfield J.F."/>
        </authorList>
    </citation>
    <scope>NUCLEOTIDE SEQUENCE</scope>
    <source>
        <strain evidence="1">NC_groundwater_1520_Pr4_B-0.1um_53_5</strain>
    </source>
</reference>
<proteinExistence type="predicted"/>
<dbReference type="InterPro" id="IPR036583">
    <property type="entry name" value="23S_rRNA_IVS_sf"/>
</dbReference>
<evidence type="ECO:0000313" key="2">
    <source>
        <dbReference type="Proteomes" id="UP000736328"/>
    </source>
</evidence>
<dbReference type="InterPro" id="IPR012657">
    <property type="entry name" value="23S_rRNA-intervening_sequence"/>
</dbReference>
<protein>
    <submittedName>
        <fullName evidence="1">Four helix bundle protein</fullName>
    </submittedName>
</protein>
<dbReference type="Pfam" id="PF05635">
    <property type="entry name" value="23S_rRNA_IVP"/>
    <property type="match status" value="1"/>
</dbReference>
<dbReference type="PANTHER" id="PTHR38471:SF2">
    <property type="entry name" value="FOUR HELIX BUNDLE PROTEIN"/>
    <property type="match status" value="1"/>
</dbReference>
<dbReference type="EMBL" id="JACQXR010000020">
    <property type="protein sequence ID" value="MBI4725960.1"/>
    <property type="molecule type" value="Genomic_DNA"/>
</dbReference>
<dbReference type="PIRSF" id="PIRSF035652">
    <property type="entry name" value="CHP02436"/>
    <property type="match status" value="1"/>
</dbReference>
<evidence type="ECO:0000313" key="1">
    <source>
        <dbReference type="EMBL" id="MBI4725960.1"/>
    </source>
</evidence>
<dbReference type="Proteomes" id="UP000736328">
    <property type="component" value="Unassembled WGS sequence"/>
</dbReference>